<feature type="compositionally biased region" description="Low complexity" evidence="7">
    <location>
        <begin position="80"/>
        <end position="93"/>
    </location>
</feature>
<evidence type="ECO:0000256" key="4">
    <source>
        <dbReference type="ARBA" id="ARBA00023054"/>
    </source>
</evidence>
<reference evidence="9 10" key="1">
    <citation type="submission" date="2020-03" db="EMBL/GenBank/DDBJ databases">
        <title>FDA dAtabase for Regulatory Grade micrObial Sequences (FDA-ARGOS): Supporting development and validation of Infectious Disease Dx tests.</title>
        <authorList>
            <person name="Campos J."/>
            <person name="Goldberg B."/>
            <person name="Tallon L."/>
            <person name="Sadzewicz L."/>
            <person name="Vavikolanu K."/>
            <person name="Mehta A."/>
            <person name="Aluvathingal J."/>
            <person name="Nadendla S."/>
            <person name="Nandy P."/>
            <person name="Geyer C."/>
            <person name="Yan Y."/>
            <person name="Sichtig H."/>
        </authorList>
    </citation>
    <scope>NUCLEOTIDE SEQUENCE [LARGE SCALE GENOMIC DNA]</scope>
    <source>
        <strain evidence="9 10">FDAARGOS_656</strain>
    </source>
</reference>
<evidence type="ECO:0000256" key="2">
    <source>
        <dbReference type="ARBA" id="ARBA00004496"/>
    </source>
</evidence>
<accession>A0A8H6F468</accession>
<dbReference type="InterPro" id="IPR000237">
    <property type="entry name" value="GRIP_dom"/>
</dbReference>
<name>A0A8H6F468_CANAX</name>
<evidence type="ECO:0000313" key="9">
    <source>
        <dbReference type="EMBL" id="KAF6067077.1"/>
    </source>
</evidence>
<feature type="region of interest" description="Disordered" evidence="7">
    <location>
        <begin position="276"/>
        <end position="329"/>
    </location>
</feature>
<evidence type="ECO:0000256" key="3">
    <source>
        <dbReference type="ARBA" id="ARBA00022490"/>
    </source>
</evidence>
<feature type="domain" description="GRIP" evidence="8">
    <location>
        <begin position="766"/>
        <end position="814"/>
    </location>
</feature>
<evidence type="ECO:0000256" key="5">
    <source>
        <dbReference type="ARBA" id="ARBA00023136"/>
    </source>
</evidence>
<dbReference type="SMART" id="SM00755">
    <property type="entry name" value="Grip"/>
    <property type="match status" value="1"/>
</dbReference>
<dbReference type="PANTHER" id="PTHR23157">
    <property type="entry name" value="GRIP AND COILED-COIL DOMAIN-CONTAINING PROTEIN 1"/>
    <property type="match status" value="1"/>
</dbReference>
<feature type="compositionally biased region" description="Basic and acidic residues" evidence="7">
    <location>
        <begin position="744"/>
        <end position="759"/>
    </location>
</feature>
<feature type="compositionally biased region" description="Polar residues" evidence="7">
    <location>
        <begin position="55"/>
        <end position="71"/>
    </location>
</feature>
<keyword evidence="5" id="KW-0472">Membrane</keyword>
<dbReference type="PROSITE" id="PS50913">
    <property type="entry name" value="GRIP"/>
    <property type="match status" value="1"/>
</dbReference>
<evidence type="ECO:0000259" key="8">
    <source>
        <dbReference type="PROSITE" id="PS50913"/>
    </source>
</evidence>
<comment type="caution">
    <text evidence="9">The sequence shown here is derived from an EMBL/GenBank/DDBJ whole genome shotgun (WGS) entry which is preliminary data.</text>
</comment>
<feature type="compositionally biased region" description="Polar residues" evidence="7">
    <location>
        <begin position="16"/>
        <end position="41"/>
    </location>
</feature>
<sequence>MFSKLKNFSEDVINELNNLSDQNQKSPKSTTNSESLNQLSKSAKVLATETPDVSKLTQPSDEEISNNVSTEEGSEKATSPPINNTTIDTTDNGTATTTTAAAAAPQLDLDQLPAPIKSKLKKFAKYEEKYPILLDAYKIEKKKNEIIKIFEKVLQENTPVSSLSEGKLLVEYLNGLNEKTKLLNGEIRKLTKDNNTMNFKIVKLEESNKELNNDVKRLDTMQKEKEVMGKKIDSMSEELEIINNQNDKLTKDLKDKEEKIESLKLEITDRDNKIKDLESNTSSNSKELNTELEEPKEVPTEKVNQDKSSSGEENTDKDSSVGDSSDNSDVLNTEISQLKSQLSTKETEVEELTNEVRTLKSQLNDKNEEIEDLRDSVKEIGNELVTSKDEIKSLKNSQKSIDNEDSTTKEDTNTQINDWELNTILKIRRSIEKTDPNFETKTRINRKQIESKTKDLKNLSEEKEKLEKRISELSKFKSNDSSLKLEISSLKSSLTNKDNSINELKTQSNSMDFLKDKNELLTKQEVLMENTKSLNSQVTKLQQEKQDVITELEKTKNKLDIVIADKSQSANDMLSYKKQHEELMMKSKEYSLRIESLEDDLTEARNLLQERTRETSNMRRLLVDAEEMLKQQKQDSKLEIARALEDKAEIERNNAGKIGKQSYDFRKRRKEQGKFKHDNQTQMSKELSSTIETLRTALNNSTNKIRDLENYNNNLKKLSEDNTLRFERLSKNYKILNQQYQYMKERKGSESSTKQDKPVETAPESNDKQATNVAYLKNVLLGFFQHKEQRDQLLPVLKTLFEFSKEDEEKFLMALK</sequence>
<dbReference type="Pfam" id="PF01465">
    <property type="entry name" value="GRIP"/>
    <property type="match status" value="1"/>
</dbReference>
<dbReference type="InterPro" id="IPR051952">
    <property type="entry name" value="Golgi-autophagy_related"/>
</dbReference>
<gene>
    <name evidence="9" type="ORF">FOB64_004507</name>
</gene>
<organism evidence="9 10">
    <name type="scientific">Candida albicans</name>
    <name type="common">Yeast</name>
    <dbReference type="NCBI Taxonomy" id="5476"/>
    <lineage>
        <taxon>Eukaryota</taxon>
        <taxon>Fungi</taxon>
        <taxon>Dikarya</taxon>
        <taxon>Ascomycota</taxon>
        <taxon>Saccharomycotina</taxon>
        <taxon>Pichiomycetes</taxon>
        <taxon>Debaryomycetaceae</taxon>
        <taxon>Candida/Lodderomyces clade</taxon>
        <taxon>Candida</taxon>
    </lineage>
</organism>
<comment type="subcellular location">
    <subcellularLocation>
        <location evidence="2">Cytoplasm</location>
    </subcellularLocation>
    <subcellularLocation>
        <location evidence="1">Endomembrane system</location>
        <topology evidence="1">Peripheral membrane protein</topology>
    </subcellularLocation>
</comment>
<feature type="coiled-coil region" evidence="6">
    <location>
        <begin position="504"/>
        <end position="653"/>
    </location>
</feature>
<keyword evidence="3" id="KW-0963">Cytoplasm</keyword>
<feature type="region of interest" description="Disordered" evidence="7">
    <location>
        <begin position="16"/>
        <end position="93"/>
    </location>
</feature>
<proteinExistence type="predicted"/>
<evidence type="ECO:0000256" key="7">
    <source>
        <dbReference type="SAM" id="MobiDB-lite"/>
    </source>
</evidence>
<dbReference type="AlphaFoldDB" id="A0A8H6F468"/>
<dbReference type="GO" id="GO:0005794">
    <property type="term" value="C:Golgi apparatus"/>
    <property type="evidence" value="ECO:0007669"/>
    <property type="project" value="TreeGrafter"/>
</dbReference>
<evidence type="ECO:0000256" key="1">
    <source>
        <dbReference type="ARBA" id="ARBA00004184"/>
    </source>
</evidence>
<dbReference type="Proteomes" id="UP000536275">
    <property type="component" value="Unassembled WGS sequence"/>
</dbReference>
<feature type="coiled-coil region" evidence="6">
    <location>
        <begin position="446"/>
        <end position="476"/>
    </location>
</feature>
<dbReference type="Gene3D" id="1.10.287.1490">
    <property type="match status" value="1"/>
</dbReference>
<protein>
    <submittedName>
        <fullName evidence="9">GRIP domain family protein</fullName>
    </submittedName>
</protein>
<dbReference type="EMBL" id="JABWAD010000055">
    <property type="protein sequence ID" value="KAF6067077.1"/>
    <property type="molecule type" value="Genomic_DNA"/>
</dbReference>
<dbReference type="PANTHER" id="PTHR23157:SF25">
    <property type="entry name" value="GRIP AND COILED-COIL DOMAIN-CONTAINING PROTEIN 1"/>
    <property type="match status" value="1"/>
</dbReference>
<evidence type="ECO:0000256" key="6">
    <source>
        <dbReference type="SAM" id="Coils"/>
    </source>
</evidence>
<keyword evidence="4 6" id="KW-0175">Coiled coil</keyword>
<feature type="region of interest" description="Disordered" evidence="7">
    <location>
        <begin position="744"/>
        <end position="768"/>
    </location>
</feature>
<evidence type="ECO:0000313" key="10">
    <source>
        <dbReference type="Proteomes" id="UP000536275"/>
    </source>
</evidence>
<feature type="compositionally biased region" description="Basic and acidic residues" evidence="7">
    <location>
        <begin position="293"/>
        <end position="305"/>
    </location>
</feature>